<reference evidence="1 2" key="1">
    <citation type="submission" date="2024-09" db="EMBL/GenBank/DDBJ databases">
        <title>Chromosome-scale assembly of Riccia sorocarpa.</title>
        <authorList>
            <person name="Paukszto L."/>
        </authorList>
    </citation>
    <scope>NUCLEOTIDE SEQUENCE [LARGE SCALE GENOMIC DNA]</scope>
    <source>
        <strain evidence="1">LP-2024</strain>
        <tissue evidence="1">Aerial parts of the thallus</tissue>
    </source>
</reference>
<sequence>MDRDPTSLTTDDQRRMGELISEVRALQAWKQQQWRQTCRDRFLKEGDACTAFFFQRFKKRKARTTIKKMLADGGRLLTSKEEIKTELHMHYSSLYGPGDFQRSAPEATRALLENVQMRISGPEKELLDEVPAEKEIFDSLRLLPSGKSPGPDGITKEIFHTGLQVVGRNQSTRYLGASLTTLWRGVDNGRELLLKVAKKAESYSRPLLSFEARTVALKHAVFAPLVYHLLSAKFKAGTLKKADSILRDYVWSKDETGRKKKALASAFKNPQQSLWLPLFFSAFLKANPLHAMEGLCHSVVPAKFKQCPVASLLAEAWDCFLSLYRWRPGEVVLDADKDIKNGCFLVARKFGGTQDAAEVATRFHTWAASIGEFSLLRFLRLIRAGQPPTATGENTLVLAVREELKGLSVQTQSLAFNPTDWVDADGNAFNSSLRASQVYLKLAASKELAQVSRFNTKWGVTWDLQQWRQVWDTLNHKALGGRHRCFLWRVLSKAFFDGRKEMYMNLPSFACDYCRSGVEDTPHIFMFCPRWRTLWQELGTKLDGWDEACTLISSGASVPQLIAWAGRGRKSHA</sequence>
<evidence type="ECO:0000313" key="1">
    <source>
        <dbReference type="EMBL" id="KAL3688777.1"/>
    </source>
</evidence>
<evidence type="ECO:0008006" key="3">
    <source>
        <dbReference type="Google" id="ProtNLM"/>
    </source>
</evidence>
<dbReference type="EMBL" id="JBJQOH010000004">
    <property type="protein sequence ID" value="KAL3688777.1"/>
    <property type="molecule type" value="Genomic_DNA"/>
</dbReference>
<evidence type="ECO:0000313" key="2">
    <source>
        <dbReference type="Proteomes" id="UP001633002"/>
    </source>
</evidence>
<protein>
    <recommendedName>
        <fullName evidence="3">Reverse transcriptase zinc-binding domain-containing protein</fullName>
    </recommendedName>
</protein>
<dbReference type="Proteomes" id="UP001633002">
    <property type="component" value="Unassembled WGS sequence"/>
</dbReference>
<proteinExistence type="predicted"/>
<keyword evidence="2" id="KW-1185">Reference proteome</keyword>
<name>A0ABD3HDX6_9MARC</name>
<dbReference type="AlphaFoldDB" id="A0ABD3HDX6"/>
<gene>
    <name evidence="1" type="ORF">R1sor_015086</name>
</gene>
<accession>A0ABD3HDX6</accession>
<comment type="caution">
    <text evidence="1">The sequence shown here is derived from an EMBL/GenBank/DDBJ whole genome shotgun (WGS) entry which is preliminary data.</text>
</comment>
<organism evidence="1 2">
    <name type="scientific">Riccia sorocarpa</name>
    <dbReference type="NCBI Taxonomy" id="122646"/>
    <lineage>
        <taxon>Eukaryota</taxon>
        <taxon>Viridiplantae</taxon>
        <taxon>Streptophyta</taxon>
        <taxon>Embryophyta</taxon>
        <taxon>Marchantiophyta</taxon>
        <taxon>Marchantiopsida</taxon>
        <taxon>Marchantiidae</taxon>
        <taxon>Marchantiales</taxon>
        <taxon>Ricciaceae</taxon>
        <taxon>Riccia</taxon>
    </lineage>
</organism>